<accession>A0A919RMH7</accession>
<name>A0A919RMH7_9ACTN</name>
<evidence type="ECO:0000313" key="2">
    <source>
        <dbReference type="Proteomes" id="UP000606172"/>
    </source>
</evidence>
<gene>
    <name evidence="1" type="ORF">Ssi02_58010</name>
</gene>
<comment type="caution">
    <text evidence="1">The sequence shown here is derived from an EMBL/GenBank/DDBJ whole genome shotgun (WGS) entry which is preliminary data.</text>
</comment>
<dbReference type="EMBL" id="BOOW01000037">
    <property type="protein sequence ID" value="GII95570.1"/>
    <property type="molecule type" value="Genomic_DNA"/>
</dbReference>
<protein>
    <submittedName>
        <fullName evidence="1">Uncharacterized protein</fullName>
    </submittedName>
</protein>
<organism evidence="1 2">
    <name type="scientific">Sinosporangium siamense</name>
    <dbReference type="NCBI Taxonomy" id="1367973"/>
    <lineage>
        <taxon>Bacteria</taxon>
        <taxon>Bacillati</taxon>
        <taxon>Actinomycetota</taxon>
        <taxon>Actinomycetes</taxon>
        <taxon>Streptosporangiales</taxon>
        <taxon>Streptosporangiaceae</taxon>
        <taxon>Sinosporangium</taxon>
    </lineage>
</organism>
<dbReference type="Proteomes" id="UP000606172">
    <property type="component" value="Unassembled WGS sequence"/>
</dbReference>
<proteinExistence type="predicted"/>
<keyword evidence="2" id="KW-1185">Reference proteome</keyword>
<dbReference type="AlphaFoldDB" id="A0A919RMH7"/>
<sequence length="107" mass="11323">MEAQIEAAEAAAAEKVAVMRAAVRSCTPPGSAPDVHSGVPSGEATTCTFTPWVRWFEEKYGRSARTRSVRTSVPSSTRWRGPALFAASSARPSFGERADSSTTVSST</sequence>
<reference evidence="1" key="1">
    <citation type="submission" date="2021-01" db="EMBL/GenBank/DDBJ databases">
        <title>Whole genome shotgun sequence of Sinosporangium siamense NBRC 109515.</title>
        <authorList>
            <person name="Komaki H."/>
            <person name="Tamura T."/>
        </authorList>
    </citation>
    <scope>NUCLEOTIDE SEQUENCE</scope>
    <source>
        <strain evidence="1">NBRC 109515</strain>
    </source>
</reference>
<evidence type="ECO:0000313" key="1">
    <source>
        <dbReference type="EMBL" id="GII95570.1"/>
    </source>
</evidence>